<keyword evidence="2" id="KW-1185">Reference proteome</keyword>
<comment type="caution">
    <text evidence="1">The sequence shown here is derived from an EMBL/GenBank/DDBJ whole genome shotgun (WGS) entry which is preliminary data.</text>
</comment>
<accession>A0AAV4RHU9</accession>
<protein>
    <submittedName>
        <fullName evidence="1">Uncharacterized protein</fullName>
    </submittedName>
</protein>
<evidence type="ECO:0000313" key="2">
    <source>
        <dbReference type="Proteomes" id="UP001054837"/>
    </source>
</evidence>
<gene>
    <name evidence="1" type="ORF">CDAR_5771</name>
</gene>
<sequence>MAGHVSVTMENGGQVSATMEDLGHVSITLVDGGHGSVTMEDNLQIIQKMIIFFLRIHDVVTANAADMFTATAAVIRSSSPMFASAKNY</sequence>
<organism evidence="1 2">
    <name type="scientific">Caerostris darwini</name>
    <dbReference type="NCBI Taxonomy" id="1538125"/>
    <lineage>
        <taxon>Eukaryota</taxon>
        <taxon>Metazoa</taxon>
        <taxon>Ecdysozoa</taxon>
        <taxon>Arthropoda</taxon>
        <taxon>Chelicerata</taxon>
        <taxon>Arachnida</taxon>
        <taxon>Araneae</taxon>
        <taxon>Araneomorphae</taxon>
        <taxon>Entelegynae</taxon>
        <taxon>Araneoidea</taxon>
        <taxon>Araneidae</taxon>
        <taxon>Caerostris</taxon>
    </lineage>
</organism>
<reference evidence="1 2" key="1">
    <citation type="submission" date="2021-06" db="EMBL/GenBank/DDBJ databases">
        <title>Caerostris darwini draft genome.</title>
        <authorList>
            <person name="Kono N."/>
            <person name="Arakawa K."/>
        </authorList>
    </citation>
    <scope>NUCLEOTIDE SEQUENCE [LARGE SCALE GENOMIC DNA]</scope>
</reference>
<dbReference type="EMBL" id="BPLQ01006080">
    <property type="protein sequence ID" value="GIY19916.1"/>
    <property type="molecule type" value="Genomic_DNA"/>
</dbReference>
<name>A0AAV4RHU9_9ARAC</name>
<evidence type="ECO:0000313" key="1">
    <source>
        <dbReference type="EMBL" id="GIY19916.1"/>
    </source>
</evidence>
<proteinExistence type="predicted"/>
<dbReference type="AlphaFoldDB" id="A0AAV4RHU9"/>
<dbReference type="Proteomes" id="UP001054837">
    <property type="component" value="Unassembled WGS sequence"/>
</dbReference>